<proteinExistence type="inferred from homology"/>
<evidence type="ECO:0000256" key="5">
    <source>
        <dbReference type="ARBA" id="ARBA00022519"/>
    </source>
</evidence>
<keyword evidence="10" id="KW-0175">Coiled coil</keyword>
<evidence type="ECO:0000256" key="3">
    <source>
        <dbReference type="ARBA" id="ARBA00022448"/>
    </source>
</evidence>
<dbReference type="InterPro" id="IPR058781">
    <property type="entry name" value="HH_AprE-like"/>
</dbReference>
<evidence type="ECO:0000313" key="15">
    <source>
        <dbReference type="Proteomes" id="UP000051242"/>
    </source>
</evidence>
<gene>
    <name evidence="14" type="ORF">ABR85_00935</name>
</gene>
<name>A0A0R2SXW5_9GAMM</name>
<evidence type="ECO:0000256" key="11">
    <source>
        <dbReference type="SAM" id="MobiDB-lite"/>
    </source>
</evidence>
<evidence type="ECO:0000259" key="12">
    <source>
        <dbReference type="Pfam" id="PF25994"/>
    </source>
</evidence>
<evidence type="ECO:0000256" key="2">
    <source>
        <dbReference type="ARBA" id="ARBA00009477"/>
    </source>
</evidence>
<dbReference type="EMBL" id="LICD01000141">
    <property type="protein sequence ID" value="KRO79785.1"/>
    <property type="molecule type" value="Genomic_DNA"/>
</dbReference>
<feature type="transmembrane region" description="Helical" evidence="9">
    <location>
        <begin position="83"/>
        <end position="101"/>
    </location>
</feature>
<dbReference type="PANTHER" id="PTHR30386">
    <property type="entry name" value="MEMBRANE FUSION SUBUNIT OF EMRAB-TOLC MULTIDRUG EFFLUX PUMP"/>
    <property type="match status" value="1"/>
</dbReference>
<dbReference type="Gene3D" id="2.40.50.100">
    <property type="match status" value="1"/>
</dbReference>
<dbReference type="Pfam" id="PF26002">
    <property type="entry name" value="Beta-barrel_AprE"/>
    <property type="match status" value="1"/>
</dbReference>
<keyword evidence="3 9" id="KW-0813">Transport</keyword>
<keyword evidence="7 9" id="KW-1133">Transmembrane helix</keyword>
<evidence type="ECO:0000256" key="8">
    <source>
        <dbReference type="ARBA" id="ARBA00023136"/>
    </source>
</evidence>
<comment type="caution">
    <text evidence="14">The sequence shown here is derived from an EMBL/GenBank/DDBJ whole genome shotgun (WGS) entry which is preliminary data.</text>
</comment>
<evidence type="ECO:0000256" key="1">
    <source>
        <dbReference type="ARBA" id="ARBA00004377"/>
    </source>
</evidence>
<keyword evidence="6 9" id="KW-0812">Transmembrane</keyword>
<keyword evidence="8 9" id="KW-0472">Membrane</keyword>
<feature type="region of interest" description="Disordered" evidence="11">
    <location>
        <begin position="1"/>
        <end position="51"/>
    </location>
</feature>
<evidence type="ECO:0000256" key="6">
    <source>
        <dbReference type="ARBA" id="ARBA00022692"/>
    </source>
</evidence>
<feature type="domain" description="AprE-like beta-barrel" evidence="13">
    <location>
        <begin position="384"/>
        <end position="430"/>
    </location>
</feature>
<reference evidence="14 15" key="1">
    <citation type="submission" date="2015-10" db="EMBL/GenBank/DDBJ databases">
        <title>Metagenome-Assembled Genomes uncover a global brackish microbiome.</title>
        <authorList>
            <person name="Hugerth L.W."/>
            <person name="Larsson J."/>
            <person name="Alneberg J."/>
            <person name="Lindh M.V."/>
            <person name="Legrand C."/>
            <person name="Pinhassi J."/>
            <person name="Andersson A.F."/>
        </authorList>
    </citation>
    <scope>NUCLEOTIDE SEQUENCE [LARGE SCALE GENOMIC DNA]</scope>
    <source>
        <strain evidence="14">BACL22 MAG-120619-bin3</strain>
    </source>
</reference>
<dbReference type="InterPro" id="IPR058982">
    <property type="entry name" value="Beta-barrel_AprE"/>
</dbReference>
<dbReference type="Pfam" id="PF25994">
    <property type="entry name" value="HH_AprE"/>
    <property type="match status" value="1"/>
</dbReference>
<comment type="subcellular location">
    <subcellularLocation>
        <location evidence="1 9">Cell inner membrane</location>
        <topology evidence="1 9">Single-pass membrane protein</topology>
    </subcellularLocation>
</comment>
<dbReference type="GO" id="GO:0005886">
    <property type="term" value="C:plasma membrane"/>
    <property type="evidence" value="ECO:0007669"/>
    <property type="project" value="UniProtKB-SubCell"/>
</dbReference>
<keyword evidence="4 9" id="KW-1003">Cell membrane</keyword>
<dbReference type="AlphaFoldDB" id="A0A0R2SXW5"/>
<dbReference type="InterPro" id="IPR050739">
    <property type="entry name" value="MFP"/>
</dbReference>
<comment type="similarity">
    <text evidence="2 9">Belongs to the membrane fusion protein (MFP) (TC 8.A.1) family.</text>
</comment>
<sequence length="430" mass="45793">MDDETKNGQDNESNPPENKQALARVPVAKLPADQVNKPSAVDDAATAKAESAAKPILPTRQAKPQAAGADDLVETSMEMPRRVGLTVFILVFVVFGGWAAIAPLDGAAHAPGQVTVKTYKKAVQHLEGGLVGSILAQNGDVVEAGEALLEMDDTQPLAQLEIANSQLVALQAREARLLAERDELTSIDFPASLSGANATEEVASQTSIFGARKASREGSIEVLQQRIGQLESKLVGLAALKDSKIALAASFADELEDTRALLDEGFSDKARLRSVERNLASYQGEAADLSATIASTEVQIGETRLQILQLNREFQNEVVNELGEVQTRLKDAQERSTALQDIVSRTTVRAPVAGVINGMQVHTEGGVIGPGTVIAEIVPLTEELILEVQVSPLDIDRVYEGQEAMIRFSSFGNRTPTIFGSLLSLSADAI</sequence>
<feature type="domain" description="AprE-like long alpha-helical hairpin" evidence="12">
    <location>
        <begin position="158"/>
        <end position="341"/>
    </location>
</feature>
<evidence type="ECO:0000256" key="10">
    <source>
        <dbReference type="SAM" id="Coils"/>
    </source>
</evidence>
<evidence type="ECO:0000259" key="13">
    <source>
        <dbReference type="Pfam" id="PF26002"/>
    </source>
</evidence>
<organism evidence="14 15">
    <name type="scientific">OM182 bacterium BACL3 MAG-120619-bin3</name>
    <dbReference type="NCBI Taxonomy" id="1655593"/>
    <lineage>
        <taxon>Bacteria</taxon>
        <taxon>Pseudomonadati</taxon>
        <taxon>Pseudomonadota</taxon>
        <taxon>Gammaproteobacteria</taxon>
        <taxon>OMG group</taxon>
        <taxon>OM182 clade</taxon>
    </lineage>
</organism>
<evidence type="ECO:0000256" key="9">
    <source>
        <dbReference type="RuleBase" id="RU365093"/>
    </source>
</evidence>
<dbReference type="InterPro" id="IPR010129">
    <property type="entry name" value="T1SS_HlyD"/>
</dbReference>
<accession>A0A0R2SXW5</accession>
<feature type="compositionally biased region" description="Low complexity" evidence="11">
    <location>
        <begin position="39"/>
        <end position="51"/>
    </location>
</feature>
<dbReference type="GO" id="GO:0015031">
    <property type="term" value="P:protein transport"/>
    <property type="evidence" value="ECO:0007669"/>
    <property type="project" value="InterPro"/>
</dbReference>
<evidence type="ECO:0000313" key="14">
    <source>
        <dbReference type="EMBL" id="KRO79785.1"/>
    </source>
</evidence>
<keyword evidence="5 9" id="KW-0997">Cell inner membrane</keyword>
<dbReference type="NCBIfam" id="TIGR01843">
    <property type="entry name" value="type_I_hlyD"/>
    <property type="match status" value="1"/>
</dbReference>
<dbReference type="PRINTS" id="PR01490">
    <property type="entry name" value="RTXTOXIND"/>
</dbReference>
<dbReference type="Proteomes" id="UP000051242">
    <property type="component" value="Unassembled WGS sequence"/>
</dbReference>
<evidence type="ECO:0000256" key="7">
    <source>
        <dbReference type="ARBA" id="ARBA00022989"/>
    </source>
</evidence>
<dbReference type="PANTHER" id="PTHR30386:SF17">
    <property type="entry name" value="ALKALINE PROTEASE SECRETION PROTEIN APRE"/>
    <property type="match status" value="1"/>
</dbReference>
<feature type="non-terminal residue" evidence="14">
    <location>
        <position position="430"/>
    </location>
</feature>
<evidence type="ECO:0000256" key="4">
    <source>
        <dbReference type="ARBA" id="ARBA00022475"/>
    </source>
</evidence>
<protein>
    <recommendedName>
        <fullName evidence="9">Membrane fusion protein (MFP) family protein</fullName>
    </recommendedName>
</protein>
<feature type="coiled-coil region" evidence="10">
    <location>
        <begin position="272"/>
        <end position="335"/>
    </location>
</feature>